<keyword evidence="1" id="KW-0812">Transmembrane</keyword>
<feature type="transmembrane region" description="Helical" evidence="1">
    <location>
        <begin position="140"/>
        <end position="160"/>
    </location>
</feature>
<dbReference type="Proteomes" id="UP001404956">
    <property type="component" value="Unassembled WGS sequence"/>
</dbReference>
<comment type="caution">
    <text evidence="2">The sequence shown here is derived from an EMBL/GenBank/DDBJ whole genome shotgun (WGS) entry which is preliminary data.</text>
</comment>
<organism evidence="2 3">
    <name type="scientific">Deinococcus aluminii</name>
    <dbReference type="NCBI Taxonomy" id="1656885"/>
    <lineage>
        <taxon>Bacteria</taxon>
        <taxon>Thermotogati</taxon>
        <taxon>Deinococcota</taxon>
        <taxon>Deinococci</taxon>
        <taxon>Deinococcales</taxon>
        <taxon>Deinococcaceae</taxon>
        <taxon>Deinococcus</taxon>
    </lineage>
</organism>
<keyword evidence="1" id="KW-0472">Membrane</keyword>
<feature type="transmembrane region" description="Helical" evidence="1">
    <location>
        <begin position="74"/>
        <end position="95"/>
    </location>
</feature>
<feature type="transmembrane region" description="Helical" evidence="1">
    <location>
        <begin position="102"/>
        <end position="120"/>
    </location>
</feature>
<gene>
    <name evidence="2" type="ORF">Dalu01_02946</name>
</gene>
<protein>
    <submittedName>
        <fullName evidence="2">Uncharacterized protein</fullName>
    </submittedName>
</protein>
<proteinExistence type="predicted"/>
<keyword evidence="3" id="KW-1185">Reference proteome</keyword>
<name>A0ABP9XIY9_9DEIO</name>
<dbReference type="EMBL" id="BAABRV010000008">
    <property type="protein sequence ID" value="GAA5534535.1"/>
    <property type="molecule type" value="Genomic_DNA"/>
</dbReference>
<reference evidence="2 3" key="1">
    <citation type="submission" date="2024-02" db="EMBL/GenBank/DDBJ databases">
        <title>Deinococcus aluminii NBRC 112889.</title>
        <authorList>
            <person name="Ichikawa N."/>
            <person name="Katano-Makiyama Y."/>
            <person name="Hidaka K."/>
        </authorList>
    </citation>
    <scope>NUCLEOTIDE SEQUENCE [LARGE SCALE GENOMIC DNA]</scope>
    <source>
        <strain evidence="2 3">NBRC 112889</strain>
    </source>
</reference>
<feature type="transmembrane region" description="Helical" evidence="1">
    <location>
        <begin position="37"/>
        <end position="54"/>
    </location>
</feature>
<feature type="transmembrane region" description="Helical" evidence="1">
    <location>
        <begin position="6"/>
        <end position="25"/>
    </location>
</feature>
<evidence type="ECO:0000313" key="3">
    <source>
        <dbReference type="Proteomes" id="UP001404956"/>
    </source>
</evidence>
<evidence type="ECO:0000313" key="2">
    <source>
        <dbReference type="EMBL" id="GAA5534535.1"/>
    </source>
</evidence>
<sequence length="167" mass="17801">MIWLLAVLSVLCLLGLGGGFLFGFVQRRCSPRPGWALPLLLMLGAFLLPSLLLVSRVQEVLAGVADAPASLAGLALQFARLSVLLLVLALLLAGAAVLRQPFLAPLVPPALFVTFYGAVLPLAYRVERQVETVYLDNIPTVWLFVFCAVATASLLGYALGQQATPSR</sequence>
<accession>A0ABP9XIY9</accession>
<dbReference type="RefSeq" id="WP_345456197.1">
    <property type="nucleotide sequence ID" value="NZ_BAABRV010000008.1"/>
</dbReference>
<keyword evidence="1" id="KW-1133">Transmembrane helix</keyword>
<evidence type="ECO:0000256" key="1">
    <source>
        <dbReference type="SAM" id="Phobius"/>
    </source>
</evidence>